<dbReference type="RefSeq" id="WP_089760199.1">
    <property type="nucleotide sequence ID" value="NZ_FNGO01000011.1"/>
</dbReference>
<gene>
    <name evidence="7" type="ORF">SAMN04488692_11124</name>
</gene>
<dbReference type="SMART" id="SM00827">
    <property type="entry name" value="PKS_AT"/>
    <property type="match status" value="1"/>
</dbReference>
<dbReference type="OrthoDB" id="9805460at2"/>
<evidence type="ECO:0000256" key="2">
    <source>
        <dbReference type="ARBA" id="ARBA00023315"/>
    </source>
</evidence>
<evidence type="ECO:0000256" key="4">
    <source>
        <dbReference type="PIRNR" id="PIRNR000446"/>
    </source>
</evidence>
<dbReference type="PIRSF" id="PIRSF000446">
    <property type="entry name" value="Mct"/>
    <property type="match status" value="1"/>
</dbReference>
<accession>A0A1G9NTR6</accession>
<dbReference type="InterPro" id="IPR004410">
    <property type="entry name" value="Malonyl_CoA-ACP_transAc_FabD"/>
</dbReference>
<evidence type="ECO:0000256" key="5">
    <source>
        <dbReference type="PIRSR" id="PIRSR000446-1"/>
    </source>
</evidence>
<feature type="domain" description="Malonyl-CoA:ACP transacylase (MAT)" evidence="6">
    <location>
        <begin position="9"/>
        <end position="301"/>
    </location>
</feature>
<dbReference type="PANTHER" id="PTHR42681">
    <property type="entry name" value="MALONYL-COA-ACYL CARRIER PROTEIN TRANSACYLASE, MITOCHONDRIAL"/>
    <property type="match status" value="1"/>
</dbReference>
<dbReference type="InterPro" id="IPR024925">
    <property type="entry name" value="Malonyl_CoA-ACP_transAc"/>
</dbReference>
<dbReference type="PANTHER" id="PTHR42681:SF1">
    <property type="entry name" value="MALONYL-COA-ACYL CARRIER PROTEIN TRANSACYLASE, MITOCHONDRIAL"/>
    <property type="match status" value="1"/>
</dbReference>
<dbReference type="AlphaFoldDB" id="A0A1G9NTR6"/>
<evidence type="ECO:0000256" key="1">
    <source>
        <dbReference type="ARBA" id="ARBA00022679"/>
    </source>
</evidence>
<dbReference type="NCBIfam" id="TIGR00128">
    <property type="entry name" value="fabD"/>
    <property type="match status" value="1"/>
</dbReference>
<reference evidence="7 8" key="1">
    <citation type="submission" date="2016-10" db="EMBL/GenBank/DDBJ databases">
        <authorList>
            <person name="de Groot N.N."/>
        </authorList>
    </citation>
    <scope>NUCLEOTIDE SEQUENCE [LARGE SCALE GENOMIC DNA]</scope>
    <source>
        <strain evidence="7 8">SLAS-1</strain>
    </source>
</reference>
<evidence type="ECO:0000256" key="3">
    <source>
        <dbReference type="ARBA" id="ARBA00048462"/>
    </source>
</evidence>
<evidence type="ECO:0000259" key="6">
    <source>
        <dbReference type="SMART" id="SM00827"/>
    </source>
</evidence>
<protein>
    <recommendedName>
        <fullName evidence="4">Malonyl CoA-acyl carrier protein transacylase</fullName>
        <ecNumber evidence="4">2.3.1.39</ecNumber>
    </recommendedName>
</protein>
<dbReference type="GO" id="GO:0004314">
    <property type="term" value="F:[acyl-carrier-protein] S-malonyltransferase activity"/>
    <property type="evidence" value="ECO:0007669"/>
    <property type="project" value="UniProtKB-EC"/>
</dbReference>
<dbReference type="Proteomes" id="UP000199476">
    <property type="component" value="Unassembled WGS sequence"/>
</dbReference>
<dbReference type="GO" id="GO:0005829">
    <property type="term" value="C:cytosol"/>
    <property type="evidence" value="ECO:0007669"/>
    <property type="project" value="TreeGrafter"/>
</dbReference>
<dbReference type="EMBL" id="FNGO01000011">
    <property type="protein sequence ID" value="SDL89751.1"/>
    <property type="molecule type" value="Genomic_DNA"/>
</dbReference>
<comment type="catalytic activity">
    <reaction evidence="3 4">
        <text>holo-[ACP] + malonyl-CoA = malonyl-[ACP] + CoA</text>
        <dbReference type="Rhea" id="RHEA:41792"/>
        <dbReference type="Rhea" id="RHEA-COMP:9623"/>
        <dbReference type="Rhea" id="RHEA-COMP:9685"/>
        <dbReference type="ChEBI" id="CHEBI:57287"/>
        <dbReference type="ChEBI" id="CHEBI:57384"/>
        <dbReference type="ChEBI" id="CHEBI:64479"/>
        <dbReference type="ChEBI" id="CHEBI:78449"/>
        <dbReference type="EC" id="2.3.1.39"/>
    </reaction>
</comment>
<dbReference type="FunFam" id="3.30.70.250:FF:000001">
    <property type="entry name" value="Malonyl CoA-acyl carrier protein transacylase"/>
    <property type="match status" value="1"/>
</dbReference>
<evidence type="ECO:0000313" key="8">
    <source>
        <dbReference type="Proteomes" id="UP000199476"/>
    </source>
</evidence>
<dbReference type="SUPFAM" id="SSF52151">
    <property type="entry name" value="FabD/lysophospholipase-like"/>
    <property type="match status" value="1"/>
</dbReference>
<keyword evidence="8" id="KW-1185">Reference proteome</keyword>
<dbReference type="InterPro" id="IPR001227">
    <property type="entry name" value="Ac_transferase_dom_sf"/>
</dbReference>
<keyword evidence="2 4" id="KW-0012">Acyltransferase</keyword>
<evidence type="ECO:0000313" key="7">
    <source>
        <dbReference type="EMBL" id="SDL89751.1"/>
    </source>
</evidence>
<dbReference type="InterPro" id="IPR014043">
    <property type="entry name" value="Acyl_transferase_dom"/>
</dbReference>
<dbReference type="STRING" id="321763.SAMN04488692_11124"/>
<feature type="active site" evidence="5">
    <location>
        <position position="93"/>
    </location>
</feature>
<keyword evidence="1 4" id="KW-0808">Transferase</keyword>
<dbReference type="Gene3D" id="3.30.70.250">
    <property type="entry name" value="Malonyl-CoA ACP transacylase, ACP-binding"/>
    <property type="match status" value="1"/>
</dbReference>
<comment type="similarity">
    <text evidence="4">Belongs to the fabD family.</text>
</comment>
<dbReference type="Pfam" id="PF00698">
    <property type="entry name" value="Acyl_transf_1"/>
    <property type="match status" value="1"/>
</dbReference>
<dbReference type="GO" id="GO:0006633">
    <property type="term" value="P:fatty acid biosynthetic process"/>
    <property type="evidence" value="ECO:0007669"/>
    <property type="project" value="TreeGrafter"/>
</dbReference>
<sequence>MTERKIAFLFPGQGAQSVGMGKELAEEFETVDNYFDRAENILELDLKRICFEGPEYDLKLTENTQPAVFALSTAISQIIQDKGIKPSLLAGHSLGEYSALIAAESIDFSKNLRLVRERGKAMEEALPAGLGSMAAVIGMDEEVLEEICSHINGVCEIANYNTPRQYVISGEKEAINSAIEKCNKEGAKKVIELPVSGPFHSSLMEPAEGRMKDVLERTDISKPKVPLVANVTAELTTDPQDIRKNLLDQLTNSVRWSESIEVMKREGIDTFIEVGPGRVLKGLLRRIDRSLDCYSTNTPKRLKKTLEELS</sequence>
<name>A0A1G9NTR6_9FIRM</name>
<organism evidence="7 8">
    <name type="scientific">Halarsenatibacter silvermanii</name>
    <dbReference type="NCBI Taxonomy" id="321763"/>
    <lineage>
        <taxon>Bacteria</taxon>
        <taxon>Bacillati</taxon>
        <taxon>Bacillota</taxon>
        <taxon>Clostridia</taxon>
        <taxon>Halanaerobiales</taxon>
        <taxon>Halarsenatibacteraceae</taxon>
        <taxon>Halarsenatibacter</taxon>
    </lineage>
</organism>
<dbReference type="EC" id="2.3.1.39" evidence="4"/>
<dbReference type="Gene3D" id="3.40.366.10">
    <property type="entry name" value="Malonyl-Coenzyme A Acyl Carrier Protein, domain 2"/>
    <property type="match status" value="1"/>
</dbReference>
<dbReference type="InterPro" id="IPR016035">
    <property type="entry name" value="Acyl_Trfase/lysoPLipase"/>
</dbReference>
<dbReference type="InterPro" id="IPR050858">
    <property type="entry name" value="Mal-CoA-ACP_Trans/PKS_FabD"/>
</dbReference>
<dbReference type="SUPFAM" id="SSF55048">
    <property type="entry name" value="Probable ACP-binding domain of malonyl-CoA ACP transacylase"/>
    <property type="match status" value="1"/>
</dbReference>
<proteinExistence type="inferred from homology"/>
<feature type="active site" evidence="5">
    <location>
        <position position="200"/>
    </location>
</feature>
<dbReference type="InterPro" id="IPR016036">
    <property type="entry name" value="Malonyl_transacylase_ACP-bd"/>
</dbReference>